<comment type="similarity">
    <text evidence="1">Belongs to the ferrochelatase family.</text>
</comment>
<protein>
    <submittedName>
        <fullName evidence="2">Ferrochelatase</fullName>
    </submittedName>
</protein>
<reference evidence="3" key="1">
    <citation type="submission" date="2017-10" db="EMBL/GenBank/DDBJ databases">
        <authorList>
            <person name="Gaisin V.A."/>
            <person name="Rysina M.S."/>
            <person name="Grouzdev D.S."/>
        </authorList>
    </citation>
    <scope>NUCLEOTIDE SEQUENCE [LARGE SCALE GENOMIC DNA]</scope>
    <source>
        <strain evidence="3">V1</strain>
    </source>
</reference>
<dbReference type="RefSeq" id="WP_110022719.1">
    <property type="nucleotide sequence ID" value="NZ_PDNZ01000003.1"/>
</dbReference>
<evidence type="ECO:0000256" key="1">
    <source>
        <dbReference type="RuleBase" id="RU004185"/>
    </source>
</evidence>
<dbReference type="GO" id="GO:0004325">
    <property type="term" value="F:ferrochelatase activity"/>
    <property type="evidence" value="ECO:0007669"/>
    <property type="project" value="InterPro"/>
</dbReference>
<dbReference type="EMBL" id="PDNZ01000003">
    <property type="protein sequence ID" value="PWW82246.1"/>
    <property type="molecule type" value="Genomic_DNA"/>
</dbReference>
<organism evidence="2 3">
    <name type="scientific">Prosthecochloris marina</name>
    <dbReference type="NCBI Taxonomy" id="2017681"/>
    <lineage>
        <taxon>Bacteria</taxon>
        <taxon>Pseudomonadati</taxon>
        <taxon>Chlorobiota</taxon>
        <taxon>Chlorobiia</taxon>
        <taxon>Chlorobiales</taxon>
        <taxon>Chlorobiaceae</taxon>
        <taxon>Prosthecochloris</taxon>
    </lineage>
</organism>
<dbReference type="SUPFAM" id="SSF53800">
    <property type="entry name" value="Chelatase"/>
    <property type="match status" value="1"/>
</dbReference>
<proteinExistence type="inferred from homology"/>
<evidence type="ECO:0000313" key="3">
    <source>
        <dbReference type="Proteomes" id="UP000246278"/>
    </source>
</evidence>
<dbReference type="OrthoDB" id="596770at2"/>
<dbReference type="Gene3D" id="3.40.50.1400">
    <property type="match status" value="2"/>
</dbReference>
<accession>A0A317T9U5</accession>
<keyword evidence="3" id="KW-1185">Reference proteome</keyword>
<dbReference type="PANTHER" id="PTHR11108">
    <property type="entry name" value="FERROCHELATASE"/>
    <property type="match status" value="1"/>
</dbReference>
<name>A0A317T9U5_9CHLB</name>
<dbReference type="GO" id="GO:0006783">
    <property type="term" value="P:heme biosynthetic process"/>
    <property type="evidence" value="ECO:0007669"/>
    <property type="project" value="InterPro"/>
</dbReference>
<dbReference type="AlphaFoldDB" id="A0A317T9U5"/>
<dbReference type="Pfam" id="PF00762">
    <property type="entry name" value="Ferrochelatase"/>
    <property type="match status" value="1"/>
</dbReference>
<comment type="caution">
    <text evidence="2">The sequence shown here is derived from an EMBL/GenBank/DDBJ whole genome shotgun (WGS) entry which is preliminary data.</text>
</comment>
<evidence type="ECO:0000313" key="2">
    <source>
        <dbReference type="EMBL" id="PWW82246.1"/>
    </source>
</evidence>
<dbReference type="InterPro" id="IPR001015">
    <property type="entry name" value="Ferrochelatase"/>
</dbReference>
<sequence>MAKKVAVIIVAHGEAETDGFLDNFSMTRHTLAHASEVMKLPRPLQLLISIMSGLKNRARFAKLRYVSPHNQVTRKQVARIADKLARYRDASGSLSFDVFPAFSVTVPFMEDVIDDTRHYDAQIMLYMSPVDNRLACGSICWFLNDRCEEYDLSGVKIVSRLWRDKGLLAVYLDHIFQHAEQTWKRERDEPVLVLCFHGTLIADAQGNPPLFHTGQQETTVFGETLRALIMKDTRNPFRDVYSAYLNHDVGGTWTSPSLEETLEMLKKEPPKPVALFNAGYFAEGNETILNAMNMLKGSGLSATTYIPCINDAEIFTEFLADRIVSAAEQVIGLKFS</sequence>
<gene>
    <name evidence="2" type="ORF">CR164_04325</name>
</gene>
<dbReference type="Proteomes" id="UP000246278">
    <property type="component" value="Unassembled WGS sequence"/>
</dbReference>
<dbReference type="PANTHER" id="PTHR11108:SF1">
    <property type="entry name" value="FERROCHELATASE, MITOCHONDRIAL"/>
    <property type="match status" value="1"/>
</dbReference>